<dbReference type="GO" id="GO:0005882">
    <property type="term" value="C:intermediate filament"/>
    <property type="evidence" value="ECO:0007669"/>
    <property type="project" value="UniProtKB-KW"/>
</dbReference>
<dbReference type="AlphaFoldDB" id="A0A7N8Y1Y3"/>
<dbReference type="Pfam" id="PF00038">
    <property type="entry name" value="Filament"/>
    <property type="match status" value="1"/>
</dbReference>
<sequence length="360" mass="40144">GSSTSSELTLSSCCVYGGAGGSGVHVSKASVSSSGAFQLADALNATDGPFNEKATMQNLNDRLASYLEKVRSLEKKNSDLELKIKLFLESKAKPEAHDYTSFSNRIKETQDQVILAIDNAKLATDDFTVKYENELAMRQSVEVDIARLKKVLDELTLNRADLEIQVEGLRDELIYLKKSHEEDLLALQAQVGGQVNVEVDAAPQEDLAAVMAGIREHYENTAAKNRKELETWFQAKTAELSKEVAVSTETLQMSKSEVGEVRRTLQTLEIKLQAQISKKGALEATLVETNTRYANMLTGFQRQVVSLEEQLANLRADLENQRVSYAKLLDIKTRLELEITEYRRLLDGDTDERQKQNHTV</sequence>
<dbReference type="SUPFAM" id="SSF64593">
    <property type="entry name" value="Intermediate filament protein, coiled coil region"/>
    <property type="match status" value="2"/>
</dbReference>
<keyword evidence="6" id="KW-1185">Reference proteome</keyword>
<dbReference type="Gene3D" id="1.20.5.500">
    <property type="entry name" value="Single helix bin"/>
    <property type="match status" value="1"/>
</dbReference>
<dbReference type="PROSITE" id="PS51842">
    <property type="entry name" value="IF_ROD_2"/>
    <property type="match status" value="1"/>
</dbReference>
<evidence type="ECO:0000313" key="5">
    <source>
        <dbReference type="Ensembl" id="ENSMAMP00000059234.1"/>
    </source>
</evidence>
<dbReference type="InterPro" id="IPR039008">
    <property type="entry name" value="IF_rod_dom"/>
</dbReference>
<reference evidence="5" key="2">
    <citation type="submission" date="2025-09" db="UniProtKB">
        <authorList>
            <consortium name="Ensembl"/>
        </authorList>
    </citation>
    <scope>IDENTIFICATION</scope>
</reference>
<dbReference type="PANTHER" id="PTHR23239">
    <property type="entry name" value="INTERMEDIATE FILAMENT"/>
    <property type="match status" value="1"/>
</dbReference>
<feature type="coiled-coil region" evidence="3">
    <location>
        <begin position="56"/>
        <end position="90"/>
    </location>
</feature>
<dbReference type="FunFam" id="1.20.5.170:FF:000002">
    <property type="entry name" value="Type I keratin KA11"/>
    <property type="match status" value="1"/>
</dbReference>
<dbReference type="Ensembl" id="ENSMAMT00000045155.1">
    <property type="protein sequence ID" value="ENSMAMP00000059234.1"/>
    <property type="gene ID" value="ENSMAMG00000007353.2"/>
</dbReference>
<evidence type="ECO:0000256" key="3">
    <source>
        <dbReference type="SAM" id="Coils"/>
    </source>
</evidence>
<organism evidence="5 6">
    <name type="scientific">Mastacembelus armatus</name>
    <name type="common">zig-zag eel</name>
    <dbReference type="NCBI Taxonomy" id="205130"/>
    <lineage>
        <taxon>Eukaryota</taxon>
        <taxon>Metazoa</taxon>
        <taxon>Chordata</taxon>
        <taxon>Craniata</taxon>
        <taxon>Vertebrata</taxon>
        <taxon>Euteleostomi</taxon>
        <taxon>Actinopterygii</taxon>
        <taxon>Neopterygii</taxon>
        <taxon>Teleostei</taxon>
        <taxon>Neoteleostei</taxon>
        <taxon>Acanthomorphata</taxon>
        <taxon>Anabantaria</taxon>
        <taxon>Synbranchiformes</taxon>
        <taxon>Mastacembelidae</taxon>
        <taxon>Mastacembelus</taxon>
    </lineage>
</organism>
<feature type="domain" description="IF rod" evidence="4">
    <location>
        <begin position="52"/>
        <end position="353"/>
    </location>
</feature>
<accession>A0A7N8Y1Y3</accession>
<dbReference type="PANTHER" id="PTHR23239:SF367">
    <property type="entry name" value="KERATIN 15-RELATED"/>
    <property type="match status" value="1"/>
</dbReference>
<feature type="coiled-coil region" evidence="3">
    <location>
        <begin position="297"/>
        <end position="324"/>
    </location>
</feature>
<evidence type="ECO:0000313" key="6">
    <source>
        <dbReference type="Proteomes" id="UP000261640"/>
    </source>
</evidence>
<feature type="coiled-coil region" evidence="3">
    <location>
        <begin position="138"/>
        <end position="172"/>
    </location>
</feature>
<dbReference type="Proteomes" id="UP000261640">
    <property type="component" value="Unplaced"/>
</dbReference>
<dbReference type="Gene3D" id="1.20.5.170">
    <property type="match status" value="1"/>
</dbReference>
<dbReference type="Gene3D" id="1.20.5.1160">
    <property type="entry name" value="Vasodilator-stimulated phosphoprotein"/>
    <property type="match status" value="1"/>
</dbReference>
<evidence type="ECO:0000259" key="4">
    <source>
        <dbReference type="PROSITE" id="PS51842"/>
    </source>
</evidence>
<keyword evidence="1" id="KW-0403">Intermediate filament</keyword>
<dbReference type="GO" id="GO:0005198">
    <property type="term" value="F:structural molecule activity"/>
    <property type="evidence" value="ECO:0007669"/>
    <property type="project" value="InterPro"/>
</dbReference>
<protein>
    <submittedName>
        <fullName evidence="5">Keratin, type I cytoskeletal 13-like</fullName>
    </submittedName>
</protein>
<reference evidence="5" key="1">
    <citation type="submission" date="2025-08" db="UniProtKB">
        <authorList>
            <consortium name="Ensembl"/>
        </authorList>
    </citation>
    <scope>IDENTIFICATION</scope>
</reference>
<dbReference type="GeneTree" id="ENSGT00950000182969"/>
<name>A0A7N8Y1Y3_9TELE</name>
<dbReference type="InterPro" id="IPR002957">
    <property type="entry name" value="Keratin_I"/>
</dbReference>
<dbReference type="PRINTS" id="PR01248">
    <property type="entry name" value="TYPE1KERATIN"/>
</dbReference>
<keyword evidence="2 3" id="KW-0175">Coiled coil</keyword>
<proteinExistence type="predicted"/>
<dbReference type="SMART" id="SM01391">
    <property type="entry name" value="Filament"/>
    <property type="match status" value="1"/>
</dbReference>
<evidence type="ECO:0000256" key="2">
    <source>
        <dbReference type="ARBA" id="ARBA00023054"/>
    </source>
</evidence>
<evidence type="ECO:0000256" key="1">
    <source>
        <dbReference type="ARBA" id="ARBA00022754"/>
    </source>
</evidence>
<dbReference type="FunFam" id="1.20.5.500:FF:000001">
    <property type="entry name" value="Type II keratin 23"/>
    <property type="match status" value="1"/>
</dbReference>